<evidence type="ECO:0000259" key="3">
    <source>
        <dbReference type="Pfam" id="PF17100"/>
    </source>
</evidence>
<evidence type="ECO:0000313" key="6">
    <source>
        <dbReference type="Proteomes" id="UP001583186"/>
    </source>
</evidence>
<comment type="caution">
    <text evidence="5">The sequence shown here is derived from an EMBL/GenBank/DDBJ whole genome shotgun (WGS) entry which is preliminary data.</text>
</comment>
<dbReference type="Proteomes" id="UP001583186">
    <property type="component" value="Unassembled WGS sequence"/>
</dbReference>
<feature type="region of interest" description="Disordered" evidence="2">
    <location>
        <begin position="1"/>
        <end position="50"/>
    </location>
</feature>
<feature type="domain" description="NWD NACHT-NTPase N-terminal" evidence="3">
    <location>
        <begin position="93"/>
        <end position="326"/>
    </location>
</feature>
<evidence type="ECO:0000256" key="2">
    <source>
        <dbReference type="SAM" id="MobiDB-lite"/>
    </source>
</evidence>
<gene>
    <name evidence="5" type="ORF">Sste5346_006072</name>
</gene>
<feature type="compositionally biased region" description="Low complexity" evidence="2">
    <location>
        <begin position="27"/>
        <end position="38"/>
    </location>
</feature>
<evidence type="ECO:0000313" key="5">
    <source>
        <dbReference type="EMBL" id="KAL1893931.1"/>
    </source>
</evidence>
<dbReference type="PANTHER" id="PTHR10039:SF5">
    <property type="entry name" value="NACHT DOMAIN-CONTAINING PROTEIN"/>
    <property type="match status" value="1"/>
</dbReference>
<dbReference type="InterPro" id="IPR031359">
    <property type="entry name" value="NACHT_N"/>
</dbReference>
<reference evidence="5 6" key="1">
    <citation type="journal article" date="2024" name="IMA Fungus">
        <title>IMA Genome - F19 : A genome assembly and annotation guide to empower mycologists, including annotated draft genome sequences of Ceratocystis pirilliformis, Diaporthe australafricana, Fusarium ophioides, Paecilomyces lecythidis, and Sporothrix stenoceras.</title>
        <authorList>
            <person name="Aylward J."/>
            <person name="Wilson A.M."/>
            <person name="Visagie C.M."/>
            <person name="Spraker J."/>
            <person name="Barnes I."/>
            <person name="Buitendag C."/>
            <person name="Ceriani C."/>
            <person name="Del Mar Angel L."/>
            <person name="du Plessis D."/>
            <person name="Fuchs T."/>
            <person name="Gasser K."/>
            <person name="Kramer D."/>
            <person name="Li W."/>
            <person name="Munsamy K."/>
            <person name="Piso A."/>
            <person name="Price J.L."/>
            <person name="Sonnekus B."/>
            <person name="Thomas C."/>
            <person name="van der Nest A."/>
            <person name="van Dijk A."/>
            <person name="van Heerden A."/>
            <person name="van Vuuren N."/>
            <person name="Yilmaz N."/>
            <person name="Duong T.A."/>
            <person name="van der Merwe N.A."/>
            <person name="Wingfield M.J."/>
            <person name="Wingfield B.D."/>
        </authorList>
    </citation>
    <scope>NUCLEOTIDE SEQUENCE [LARGE SCALE GENOMIC DNA]</scope>
    <source>
        <strain evidence="5 6">CMW 5346</strain>
    </source>
</reference>
<accession>A0ABR3YZX2</accession>
<feature type="domain" description="Nephrocystin 3-like N-terminal" evidence="4">
    <location>
        <begin position="421"/>
        <end position="462"/>
    </location>
</feature>
<evidence type="ECO:0000256" key="1">
    <source>
        <dbReference type="ARBA" id="ARBA00022737"/>
    </source>
</evidence>
<organism evidence="5 6">
    <name type="scientific">Sporothrix stenoceras</name>
    <dbReference type="NCBI Taxonomy" id="5173"/>
    <lineage>
        <taxon>Eukaryota</taxon>
        <taxon>Fungi</taxon>
        <taxon>Dikarya</taxon>
        <taxon>Ascomycota</taxon>
        <taxon>Pezizomycotina</taxon>
        <taxon>Sordariomycetes</taxon>
        <taxon>Sordariomycetidae</taxon>
        <taxon>Ophiostomatales</taxon>
        <taxon>Ophiostomataceae</taxon>
        <taxon>Sporothrix</taxon>
    </lineage>
</organism>
<proteinExistence type="predicted"/>
<feature type="region of interest" description="Disordered" evidence="2">
    <location>
        <begin position="122"/>
        <end position="144"/>
    </location>
</feature>
<evidence type="ECO:0008006" key="7">
    <source>
        <dbReference type="Google" id="ProtNLM"/>
    </source>
</evidence>
<dbReference type="Pfam" id="PF17100">
    <property type="entry name" value="NACHT_N"/>
    <property type="match status" value="1"/>
</dbReference>
<protein>
    <recommendedName>
        <fullName evidence="7">NWD NACHT-NTPase N-terminal domain-containing protein</fullName>
    </recommendedName>
</protein>
<dbReference type="EMBL" id="JAWCUI010000035">
    <property type="protein sequence ID" value="KAL1893931.1"/>
    <property type="molecule type" value="Genomic_DNA"/>
</dbReference>
<keyword evidence="1" id="KW-0677">Repeat</keyword>
<dbReference type="PANTHER" id="PTHR10039">
    <property type="entry name" value="AMELOGENIN"/>
    <property type="match status" value="1"/>
</dbReference>
<keyword evidence="6" id="KW-1185">Reference proteome</keyword>
<sequence length="472" mass="52821">MSGRRNKLLSLLRGKKGGGEGRPERPAPASAISSARASNDIRQGRPEDRVTVLAHHQESPVTQTPATQTPVTQTPSIQTLEAQIPAIQPPRAQSLWDRAYDALAKKDAELVKDYEKLLAKEEQANSASNPAQPMPPHDVSHGSDNLSRQARLNSVIEQGLQRIENAKGTYTIAGHEFVLTDQITNAAKLLLWAKDWIGDAVEASPQASVAWAGVCLVLPLLTNPTTASEANRDGFDYVTTRMRYYIALEPLLGQFSQNANVTKELMSEADNHIVDLYQHILDFQLYSVLRFYKSRAGTYLRDMICSKGWKKMIVDIKEREEFVNRDLSQMNGFVARQKLEALNKSSTDALEVMKGLLSFSTQQLAVSTQQLHVLQELQQDSLRQKLLDEQQKCLQLFYRTENENGATYDWYKGRVEDRLAGTCEWFLQHDSFKEWLEQDSGPLLVSADPGCGKSVLAKYLIDCELNHGASFG</sequence>
<dbReference type="Pfam" id="PF24883">
    <property type="entry name" value="NPHP3_N"/>
    <property type="match status" value="1"/>
</dbReference>
<evidence type="ECO:0000259" key="4">
    <source>
        <dbReference type="Pfam" id="PF24883"/>
    </source>
</evidence>
<dbReference type="InterPro" id="IPR056884">
    <property type="entry name" value="NPHP3-like_N"/>
</dbReference>
<name>A0ABR3YZX2_9PEZI</name>